<dbReference type="SUPFAM" id="SSF51161">
    <property type="entry name" value="Trimeric LpxA-like enzymes"/>
    <property type="match status" value="1"/>
</dbReference>
<keyword evidence="4 5" id="KW-0012">Acyltransferase</keyword>
<dbReference type="Pfam" id="PF00132">
    <property type="entry name" value="Hexapep"/>
    <property type="match status" value="1"/>
</dbReference>
<evidence type="ECO:0000256" key="1">
    <source>
        <dbReference type="ARBA" id="ARBA00007274"/>
    </source>
</evidence>
<name>A0A381FPU1_9FLAO</name>
<evidence type="ECO:0000313" key="5">
    <source>
        <dbReference type="EMBL" id="SUX48408.1"/>
    </source>
</evidence>
<dbReference type="EMBL" id="UFVR01000004">
    <property type="protein sequence ID" value="SUX48408.1"/>
    <property type="molecule type" value="Genomic_DNA"/>
</dbReference>
<dbReference type="InterPro" id="IPR051159">
    <property type="entry name" value="Hexapeptide_acetyltransf"/>
</dbReference>
<dbReference type="EC" id="2.3.1.79" evidence="5"/>
<dbReference type="PANTHER" id="PTHR23416:SF23">
    <property type="entry name" value="ACETYLTRANSFERASE C18B11.09C-RELATED"/>
    <property type="match status" value="1"/>
</dbReference>
<accession>A0A381FPU1</accession>
<dbReference type="AlphaFoldDB" id="A0A381FPU1"/>
<dbReference type="Gene3D" id="2.160.10.10">
    <property type="entry name" value="Hexapeptide repeat proteins"/>
    <property type="match status" value="1"/>
</dbReference>
<evidence type="ECO:0000256" key="4">
    <source>
        <dbReference type="ARBA" id="ARBA00023315"/>
    </source>
</evidence>
<dbReference type="InterPro" id="IPR001451">
    <property type="entry name" value="Hexapep"/>
</dbReference>
<organism evidence="5 6">
    <name type="scientific">Chryseobacterium indoltheticum</name>
    <dbReference type="NCBI Taxonomy" id="254"/>
    <lineage>
        <taxon>Bacteria</taxon>
        <taxon>Pseudomonadati</taxon>
        <taxon>Bacteroidota</taxon>
        <taxon>Flavobacteriia</taxon>
        <taxon>Flavobacteriales</taxon>
        <taxon>Weeksellaceae</taxon>
        <taxon>Chryseobacterium group</taxon>
        <taxon>Chryseobacterium</taxon>
    </lineage>
</organism>
<sequence>MIQKILNYYRIKFWSCKKYARFLGVKIGKNCAIATKNFGTEPYLIEIGDDVQITNDVKFFCHGASWLFRKKYPTFDFFGKIKVGNNVYIGNNALIMAGVTIGDNVLIAAGAVVTKSVPDNSIVGGNPAKIIGNIYELEQKMLLYNLSSKGMDYDQKKSYLLSLSDEKFVKK</sequence>
<dbReference type="PANTHER" id="PTHR23416">
    <property type="entry name" value="SIALIC ACID SYNTHASE-RELATED"/>
    <property type="match status" value="1"/>
</dbReference>
<dbReference type="GO" id="GO:0005829">
    <property type="term" value="C:cytosol"/>
    <property type="evidence" value="ECO:0007669"/>
    <property type="project" value="TreeGrafter"/>
</dbReference>
<dbReference type="InterPro" id="IPR018357">
    <property type="entry name" value="Hexapep_transf_CS"/>
</dbReference>
<protein>
    <submittedName>
        <fullName evidence="5">Maltose O-acetyltransferase</fullName>
        <ecNumber evidence="5">2.3.1.79</ecNumber>
    </submittedName>
</protein>
<dbReference type="GO" id="GO:0008925">
    <property type="term" value="F:maltose O-acetyltransferase activity"/>
    <property type="evidence" value="ECO:0007669"/>
    <property type="project" value="UniProtKB-EC"/>
</dbReference>
<evidence type="ECO:0000256" key="3">
    <source>
        <dbReference type="ARBA" id="ARBA00022737"/>
    </source>
</evidence>
<evidence type="ECO:0000256" key="2">
    <source>
        <dbReference type="ARBA" id="ARBA00022679"/>
    </source>
</evidence>
<evidence type="ECO:0000313" key="6">
    <source>
        <dbReference type="Proteomes" id="UP000254282"/>
    </source>
</evidence>
<keyword evidence="2 5" id="KW-0808">Transferase</keyword>
<dbReference type="CDD" id="cd04647">
    <property type="entry name" value="LbH_MAT_like"/>
    <property type="match status" value="1"/>
</dbReference>
<keyword evidence="3" id="KW-0677">Repeat</keyword>
<dbReference type="RefSeq" id="WP_115621528.1">
    <property type="nucleotide sequence ID" value="NZ_UFVR01000004.1"/>
</dbReference>
<dbReference type="PROSITE" id="PS00101">
    <property type="entry name" value="HEXAPEP_TRANSFERASES"/>
    <property type="match status" value="1"/>
</dbReference>
<gene>
    <name evidence="5" type="primary">maa_3</name>
    <name evidence="5" type="ORF">NCTC13532_04025</name>
</gene>
<dbReference type="Proteomes" id="UP000254282">
    <property type="component" value="Unassembled WGS sequence"/>
</dbReference>
<proteinExistence type="inferred from homology"/>
<dbReference type="InterPro" id="IPR011004">
    <property type="entry name" value="Trimer_LpxA-like_sf"/>
</dbReference>
<reference evidence="5 6" key="1">
    <citation type="submission" date="2018-06" db="EMBL/GenBank/DDBJ databases">
        <authorList>
            <consortium name="Pathogen Informatics"/>
            <person name="Doyle S."/>
        </authorList>
    </citation>
    <scope>NUCLEOTIDE SEQUENCE [LARGE SCALE GENOMIC DNA]</scope>
    <source>
        <strain evidence="5 6">NCTC13532</strain>
    </source>
</reference>
<comment type="similarity">
    <text evidence="1">Belongs to the transferase hexapeptide repeat family.</text>
</comment>